<organism evidence="1 2">
    <name type="scientific">Cohnella kolymensis</name>
    <dbReference type="NCBI Taxonomy" id="1590652"/>
    <lineage>
        <taxon>Bacteria</taxon>
        <taxon>Bacillati</taxon>
        <taxon>Bacillota</taxon>
        <taxon>Bacilli</taxon>
        <taxon>Bacillales</taxon>
        <taxon>Paenibacillaceae</taxon>
        <taxon>Cohnella</taxon>
    </lineage>
</organism>
<evidence type="ECO:0000313" key="1">
    <source>
        <dbReference type="EMBL" id="KIL35379.1"/>
    </source>
</evidence>
<name>A0ABR5A2V8_9BACL</name>
<sequence length="150" mass="17714">MMLLVKKLFFSFKVLKISNIISFIDKPFYHYVNYPNSQSKKGNDDPWGDVCNKIEHHLTENHLLEQYKSTLNSFRFTALVVSIYRKTQNYKFIEALNQSKKGLSIFRKTYGFELDKDSLENRVRYLIPLAKMNFVVAFVVIAKIKSIFKQ</sequence>
<dbReference type="EMBL" id="JXAL01000022">
    <property type="protein sequence ID" value="KIL35379.1"/>
    <property type="molecule type" value="Genomic_DNA"/>
</dbReference>
<evidence type="ECO:0000313" key="2">
    <source>
        <dbReference type="Proteomes" id="UP000054526"/>
    </source>
</evidence>
<comment type="caution">
    <text evidence="1">The sequence shown here is derived from an EMBL/GenBank/DDBJ whole genome shotgun (WGS) entry which is preliminary data.</text>
</comment>
<accession>A0ABR5A2V8</accession>
<reference evidence="1 2" key="1">
    <citation type="submission" date="2014-12" db="EMBL/GenBank/DDBJ databases">
        <title>Draft genome sequence of Cohnella kolymensis strain B-2846.</title>
        <authorList>
            <person name="Karlyshev A.V."/>
            <person name="Kudryashova E.B."/>
        </authorList>
    </citation>
    <scope>NUCLEOTIDE SEQUENCE [LARGE SCALE GENOMIC DNA]</scope>
    <source>
        <strain evidence="1 2">VKM B-2846</strain>
    </source>
</reference>
<gene>
    <name evidence="1" type="ORF">SD71_13770</name>
</gene>
<proteinExistence type="predicted"/>
<protein>
    <submittedName>
        <fullName evidence="1">Uncharacterized protein</fullName>
    </submittedName>
</protein>
<keyword evidence="2" id="KW-1185">Reference proteome</keyword>
<dbReference type="Proteomes" id="UP000054526">
    <property type="component" value="Unassembled WGS sequence"/>
</dbReference>